<evidence type="ECO:0000256" key="1">
    <source>
        <dbReference type="ARBA" id="ARBA00023125"/>
    </source>
</evidence>
<feature type="domain" description="HTH CENPB-type" evidence="2">
    <location>
        <begin position="74"/>
        <end position="147"/>
    </location>
</feature>
<organism evidence="3 4">
    <name type="scientific">Hibiscus syriacus</name>
    <name type="common">Rose of Sharon</name>
    <dbReference type="NCBI Taxonomy" id="106335"/>
    <lineage>
        <taxon>Eukaryota</taxon>
        <taxon>Viridiplantae</taxon>
        <taxon>Streptophyta</taxon>
        <taxon>Embryophyta</taxon>
        <taxon>Tracheophyta</taxon>
        <taxon>Spermatophyta</taxon>
        <taxon>Magnoliopsida</taxon>
        <taxon>eudicotyledons</taxon>
        <taxon>Gunneridae</taxon>
        <taxon>Pentapetalae</taxon>
        <taxon>rosids</taxon>
        <taxon>malvids</taxon>
        <taxon>Malvales</taxon>
        <taxon>Malvaceae</taxon>
        <taxon>Malvoideae</taxon>
        <taxon>Hibiscus</taxon>
    </lineage>
</organism>
<keyword evidence="1" id="KW-0238">DNA-binding</keyword>
<dbReference type="SUPFAM" id="SSF46689">
    <property type="entry name" value="Homeodomain-like"/>
    <property type="match status" value="2"/>
</dbReference>
<comment type="caution">
    <text evidence="3">The sequence shown here is derived from an EMBL/GenBank/DDBJ whole genome shotgun (WGS) entry which is preliminary data.</text>
</comment>
<dbReference type="AlphaFoldDB" id="A0A6A3BFI6"/>
<dbReference type="InterPro" id="IPR050863">
    <property type="entry name" value="CenT-Element_Derived"/>
</dbReference>
<proteinExistence type="predicted"/>
<dbReference type="Pfam" id="PF18107">
    <property type="entry name" value="HTH_ABP1_N"/>
    <property type="match status" value="1"/>
</dbReference>
<dbReference type="EMBL" id="VEPZ02000876">
    <property type="protein sequence ID" value="KAE8713802.1"/>
    <property type="molecule type" value="Genomic_DNA"/>
</dbReference>
<dbReference type="PANTHER" id="PTHR19303">
    <property type="entry name" value="TRANSPOSON"/>
    <property type="match status" value="1"/>
</dbReference>
<dbReference type="GO" id="GO:0003677">
    <property type="term" value="F:DNA binding"/>
    <property type="evidence" value="ECO:0007669"/>
    <property type="project" value="UniProtKB-KW"/>
</dbReference>
<dbReference type="InterPro" id="IPR006600">
    <property type="entry name" value="HTH_CenpB_DNA-bd_dom"/>
</dbReference>
<dbReference type="PANTHER" id="PTHR19303:SF73">
    <property type="entry name" value="PROTEIN PDC2"/>
    <property type="match status" value="1"/>
</dbReference>
<dbReference type="InterPro" id="IPR009057">
    <property type="entry name" value="Homeodomain-like_sf"/>
</dbReference>
<dbReference type="GO" id="GO:0005634">
    <property type="term" value="C:nucleus"/>
    <property type="evidence" value="ECO:0007669"/>
    <property type="project" value="TreeGrafter"/>
</dbReference>
<dbReference type="Pfam" id="PF03221">
    <property type="entry name" value="HTH_Tnp_Tc5"/>
    <property type="match status" value="1"/>
</dbReference>
<evidence type="ECO:0000259" key="2">
    <source>
        <dbReference type="PROSITE" id="PS51253"/>
    </source>
</evidence>
<accession>A0A6A3BFI6</accession>
<gene>
    <name evidence="3" type="ORF">F3Y22_tig00110206pilonHSYRG00517</name>
</gene>
<keyword evidence="4" id="KW-1185">Reference proteome</keyword>
<dbReference type="InterPro" id="IPR041188">
    <property type="entry name" value="HTH_ABP1_N"/>
</dbReference>
<sequence length="492" mass="57081">MASHLKGVAKSTMSDQIRKELCEYKRYKPASTQKDLQRWLEGKFQSKVSQGTISNTLKRSDDYLSVEIEKGRTEIKGHKPTKYPDMENVVYEWFLQHQELVNITGELILQKARDTMKLVYPHDDSDFNFSIGWLGKFKHRHGIKSFRRFGESGSVDVQDMELQVDHSLATKQLEGRKQDKERLMVVICCNEDGSEKIPLWIIGKYAKPRCFKNVNINSLDCQYRANKKAWMTSVLFDEYVRSFDQMMHGRRVLLVVNNCPAHPRNIEGLRNVELFFLPPNMTLKIQPCDAGIIRAFKMHYRRRFYRKILEGYEVGQSDPGKINVLDAINLAIPAWTIDVRKETIANCFRHCKIRSANDVTRNLDESTFDEETQDLETMINQCGYRNKMDIDNLTNYPGENEACSKVQSLEDIVGTIIENNAEDDGEDDTVSLEPVMRKEALMASNTLHNFMIQYKNTTPELLDAIRKVRDELQIDLNFKGKQTTIKSYFNRV</sequence>
<dbReference type="OrthoDB" id="999201at2759"/>
<dbReference type="Proteomes" id="UP000436088">
    <property type="component" value="Unassembled WGS sequence"/>
</dbReference>
<dbReference type="Pfam" id="PF03184">
    <property type="entry name" value="DDE_1"/>
    <property type="match status" value="1"/>
</dbReference>
<dbReference type="PROSITE" id="PS51253">
    <property type="entry name" value="HTH_CENPB"/>
    <property type="match status" value="1"/>
</dbReference>
<protein>
    <submittedName>
        <fullName evidence="3">Detected protein of confused Function</fullName>
    </submittedName>
</protein>
<name>A0A6A3BFI6_HIBSY</name>
<dbReference type="Gene3D" id="1.10.10.60">
    <property type="entry name" value="Homeodomain-like"/>
    <property type="match status" value="2"/>
</dbReference>
<evidence type="ECO:0000313" key="3">
    <source>
        <dbReference type="EMBL" id="KAE8713802.1"/>
    </source>
</evidence>
<dbReference type="InterPro" id="IPR004875">
    <property type="entry name" value="DDE_SF_endonuclease_dom"/>
</dbReference>
<dbReference type="SMART" id="SM00674">
    <property type="entry name" value="CENPB"/>
    <property type="match status" value="1"/>
</dbReference>
<reference evidence="3" key="1">
    <citation type="submission" date="2019-09" db="EMBL/GenBank/DDBJ databases">
        <title>Draft genome information of white flower Hibiscus syriacus.</title>
        <authorList>
            <person name="Kim Y.-M."/>
        </authorList>
    </citation>
    <scope>NUCLEOTIDE SEQUENCE [LARGE SCALE GENOMIC DNA]</scope>
    <source>
        <strain evidence="3">YM2019G1</strain>
    </source>
</reference>
<evidence type="ECO:0000313" key="4">
    <source>
        <dbReference type="Proteomes" id="UP000436088"/>
    </source>
</evidence>